<dbReference type="Proteomes" id="UP000781932">
    <property type="component" value="Unassembled WGS sequence"/>
</dbReference>
<dbReference type="RefSeq" id="XP_038748561.1">
    <property type="nucleotide sequence ID" value="XM_038886052.1"/>
</dbReference>
<feature type="region of interest" description="Disordered" evidence="1">
    <location>
        <begin position="111"/>
        <end position="320"/>
    </location>
</feature>
<sequence length="344" mass="38998">MCYRKKTIYTRCHHATTEDQDCEAQKRQTHLERLRRLSGTTTASRRSAASWLHFFFFCCFPAVYSSPTRTPPPTARNCWLEDVAVEVDGVCPRCRLWRAQERAVVDRRHRYDEHEPARRRRAGVGAFADPSCGQEREGDVRMRDAERYGESGRRSRRGYRQEDVERIQAPERAYRPYRAEEPRGRHDGDTMRSPRRPGRDFVPYVDPPAPVVAPSSRTTQLRNQDSTSHFQPAPLQVSNVKQNQDFTKNRSKSNNQDAPRRTGRSAIGGLQNPPMSVLVEDVEKTWSRDPPAAATAGTASSSRHAPTMSPAPYTPDLPVEELIDEVELLWQMSTSSGGSGSGRS</sequence>
<dbReference type="EMBL" id="JAATWM020000008">
    <property type="protein sequence ID" value="KAF9879100.1"/>
    <property type="molecule type" value="Genomic_DNA"/>
</dbReference>
<name>A0A9P6IHI8_9PEZI</name>
<gene>
    <name evidence="2" type="ORF">CkaCkLH20_03333</name>
</gene>
<feature type="compositionally biased region" description="Polar residues" evidence="1">
    <location>
        <begin position="215"/>
        <end position="257"/>
    </location>
</feature>
<protein>
    <submittedName>
        <fullName evidence="2">Uncharacterized protein</fullName>
    </submittedName>
</protein>
<keyword evidence="3" id="KW-1185">Reference proteome</keyword>
<dbReference type="AlphaFoldDB" id="A0A9P6IHI8"/>
<dbReference type="OrthoDB" id="4824153at2759"/>
<organism evidence="2 3">
    <name type="scientific">Colletotrichum karsti</name>
    <dbReference type="NCBI Taxonomy" id="1095194"/>
    <lineage>
        <taxon>Eukaryota</taxon>
        <taxon>Fungi</taxon>
        <taxon>Dikarya</taxon>
        <taxon>Ascomycota</taxon>
        <taxon>Pezizomycotina</taxon>
        <taxon>Sordariomycetes</taxon>
        <taxon>Hypocreomycetidae</taxon>
        <taxon>Glomerellales</taxon>
        <taxon>Glomerellaceae</taxon>
        <taxon>Colletotrichum</taxon>
        <taxon>Colletotrichum boninense species complex</taxon>
    </lineage>
</organism>
<evidence type="ECO:0000313" key="2">
    <source>
        <dbReference type="EMBL" id="KAF9879100.1"/>
    </source>
</evidence>
<evidence type="ECO:0000256" key="1">
    <source>
        <dbReference type="SAM" id="MobiDB-lite"/>
    </source>
</evidence>
<reference evidence="2" key="2">
    <citation type="submission" date="2020-11" db="EMBL/GenBank/DDBJ databases">
        <title>Whole genome sequencing of Colletotrichum sp.</title>
        <authorList>
            <person name="Li H."/>
        </authorList>
    </citation>
    <scope>NUCLEOTIDE SEQUENCE</scope>
    <source>
        <strain evidence="2">CkLH20</strain>
    </source>
</reference>
<accession>A0A9P6IHI8</accession>
<proteinExistence type="predicted"/>
<evidence type="ECO:0000313" key="3">
    <source>
        <dbReference type="Proteomes" id="UP000781932"/>
    </source>
</evidence>
<dbReference type="GeneID" id="62159126"/>
<feature type="compositionally biased region" description="Low complexity" evidence="1">
    <location>
        <begin position="292"/>
        <end position="302"/>
    </location>
</feature>
<reference evidence="2" key="1">
    <citation type="submission" date="2020-03" db="EMBL/GenBank/DDBJ databases">
        <authorList>
            <person name="He L."/>
        </authorList>
    </citation>
    <scope>NUCLEOTIDE SEQUENCE</scope>
    <source>
        <strain evidence="2">CkLH20</strain>
    </source>
</reference>
<comment type="caution">
    <text evidence="2">The sequence shown here is derived from an EMBL/GenBank/DDBJ whole genome shotgun (WGS) entry which is preliminary data.</text>
</comment>
<feature type="compositionally biased region" description="Basic and acidic residues" evidence="1">
    <location>
        <begin position="134"/>
        <end position="192"/>
    </location>
</feature>